<dbReference type="GO" id="GO:0043709">
    <property type="term" value="P:cell adhesion involved in single-species biofilm formation"/>
    <property type="evidence" value="ECO:0007669"/>
    <property type="project" value="TreeGrafter"/>
</dbReference>
<evidence type="ECO:0000256" key="2">
    <source>
        <dbReference type="ARBA" id="ARBA00006671"/>
    </source>
</evidence>
<reference evidence="7" key="1">
    <citation type="submission" date="2019-07" db="EMBL/GenBank/DDBJ databases">
        <authorList>
            <person name="Ashton P.M."/>
            <person name="Dallman T."/>
            <person name="Nair S."/>
            <person name="De Pinna E."/>
            <person name="Peters T."/>
            <person name="Grant K."/>
        </authorList>
    </citation>
    <scope>NUCLEOTIDE SEQUENCE [LARGE SCALE GENOMIC DNA]</scope>
    <source>
        <strain evidence="7">598112</strain>
    </source>
</reference>
<name>A0A5Y3V073_SALER</name>
<dbReference type="InterPro" id="IPR036937">
    <property type="entry name" value="Adhesion_dom_fimbrial_sf"/>
</dbReference>
<evidence type="ECO:0000256" key="5">
    <source>
        <dbReference type="SAM" id="SignalP"/>
    </source>
</evidence>
<comment type="subcellular location">
    <subcellularLocation>
        <location evidence="1">Fimbrium</location>
    </subcellularLocation>
</comment>
<keyword evidence="4" id="KW-0281">Fimbrium</keyword>
<evidence type="ECO:0000256" key="4">
    <source>
        <dbReference type="ARBA" id="ARBA00023263"/>
    </source>
</evidence>
<organism evidence="7">
    <name type="scientific">Salmonella enterica subsp. salamae</name>
    <dbReference type="NCBI Taxonomy" id="59202"/>
    <lineage>
        <taxon>Bacteria</taxon>
        <taxon>Pseudomonadati</taxon>
        <taxon>Pseudomonadota</taxon>
        <taxon>Gammaproteobacteria</taxon>
        <taxon>Enterobacterales</taxon>
        <taxon>Enterobacteriaceae</taxon>
        <taxon>Salmonella</taxon>
    </lineage>
</organism>
<dbReference type="InterPro" id="IPR008966">
    <property type="entry name" value="Adhesion_dom_sf"/>
</dbReference>
<feature type="domain" description="Fimbrial-type adhesion" evidence="6">
    <location>
        <begin position="267"/>
        <end position="412"/>
    </location>
</feature>
<evidence type="ECO:0000259" key="6">
    <source>
        <dbReference type="Pfam" id="PF00419"/>
    </source>
</evidence>
<dbReference type="GO" id="GO:0009289">
    <property type="term" value="C:pilus"/>
    <property type="evidence" value="ECO:0007669"/>
    <property type="project" value="UniProtKB-SubCell"/>
</dbReference>
<protein>
    <submittedName>
        <fullName evidence="7">Fimbrial protein</fullName>
    </submittedName>
</protein>
<accession>A0A5Y3V073</accession>
<comment type="caution">
    <text evidence="7">The sequence shown here is derived from an EMBL/GenBank/DDBJ whole genome shotgun (WGS) entry which is preliminary data.</text>
</comment>
<dbReference type="AlphaFoldDB" id="A0A5Y3V073"/>
<dbReference type="Pfam" id="PF00419">
    <property type="entry name" value="Fimbrial"/>
    <property type="match status" value="1"/>
</dbReference>
<dbReference type="SUPFAM" id="SSF49401">
    <property type="entry name" value="Bacterial adhesins"/>
    <property type="match status" value="1"/>
</dbReference>
<dbReference type="PANTHER" id="PTHR33420:SF12">
    <property type="entry name" value="FIMBRIN-LIKE PROTEIN FIMI-RELATED"/>
    <property type="match status" value="1"/>
</dbReference>
<evidence type="ECO:0000256" key="3">
    <source>
        <dbReference type="ARBA" id="ARBA00022729"/>
    </source>
</evidence>
<dbReference type="InterPro" id="IPR050263">
    <property type="entry name" value="Bact_Fimbrial_Adh_Pro"/>
</dbReference>
<dbReference type="InterPro" id="IPR000259">
    <property type="entry name" value="Adhesion_dom_fimbrial"/>
</dbReference>
<dbReference type="PANTHER" id="PTHR33420">
    <property type="entry name" value="FIMBRIAL SUBUNIT ELFA-RELATED"/>
    <property type="match status" value="1"/>
</dbReference>
<evidence type="ECO:0000256" key="1">
    <source>
        <dbReference type="ARBA" id="ARBA00004561"/>
    </source>
</evidence>
<evidence type="ECO:0000313" key="7">
    <source>
        <dbReference type="EMBL" id="ECJ2325518.1"/>
    </source>
</evidence>
<dbReference type="Proteomes" id="UP000839824">
    <property type="component" value="Unassembled WGS sequence"/>
</dbReference>
<keyword evidence="3 5" id="KW-0732">Signal</keyword>
<proteinExistence type="inferred from homology"/>
<feature type="signal peptide" evidence="5">
    <location>
        <begin position="1"/>
        <end position="33"/>
    </location>
</feature>
<comment type="similarity">
    <text evidence="2">Belongs to the fimbrial protein family.</text>
</comment>
<dbReference type="EMBL" id="AAIXRY010000006">
    <property type="protein sequence ID" value="ECJ2325518.1"/>
    <property type="molecule type" value="Genomic_DNA"/>
</dbReference>
<sequence length="413" mass="45353">MIIKTDSNHRVLHSCFALFLAFIALFISGQAQAKTYTYIVGNKIPDTNKYGPTTDVVWAKPRQMGKTVAYHDESALREIVVYDWGSNDTNEGGGYAFCNSTNNNDTPLTIRRGFGTPAGKTPDGHDMWKTNVEGLYFAFEIYSLYTAWSTLNTSLPIWLDQTDTPIHFTPTDSLKTACNNTIINTYAVAGGIGFSVRIHMYVDGNFKPNRSSNITDVDFLHVDGYDFMFYNPTTPLDASHRIKFSFDTSGFNAVWPSCTASTISGPNVKGSTLNFGSYYPKQIIDGLDAVPFQINLSNCSYIKSIEVKLTSTAIGKDTTLLSNTLTDDTAASGIGVLIQGVKNNNSNQMVLVPGDANSIYRQSPYATPDAYIDSANEYPTNTLSFLATLKHDSNKTITPGSFKATGTFQMTYP</sequence>
<dbReference type="Gene3D" id="2.60.40.1090">
    <property type="entry name" value="Fimbrial-type adhesion domain"/>
    <property type="match status" value="1"/>
</dbReference>
<gene>
    <name evidence="7" type="ORF">FNJ06_07870</name>
</gene>
<feature type="chain" id="PRO_5024799226" evidence="5">
    <location>
        <begin position="34"/>
        <end position="413"/>
    </location>
</feature>